<name>A0A2A5J177_RHOSG</name>
<protein>
    <submittedName>
        <fullName evidence="1">Uncharacterized protein</fullName>
    </submittedName>
</protein>
<evidence type="ECO:0000313" key="1">
    <source>
        <dbReference type="EMBL" id="PCK22987.1"/>
    </source>
</evidence>
<dbReference type="Gene3D" id="3.40.50.10770">
    <property type="entry name" value="Hypothetical protein VC1899 like domain (Restriction endonuclease-like)"/>
    <property type="match status" value="1"/>
</dbReference>
<dbReference type="RefSeq" id="WP_099698860.1">
    <property type="nucleotide sequence ID" value="NZ_NOVD01000059.1"/>
</dbReference>
<accession>A0A2A5J177</accession>
<evidence type="ECO:0000313" key="2">
    <source>
        <dbReference type="Proteomes" id="UP000230886"/>
    </source>
</evidence>
<proteinExistence type="predicted"/>
<comment type="caution">
    <text evidence="1">The sequence shown here is derived from an EMBL/GenBank/DDBJ whole genome shotgun (WGS) entry which is preliminary data.</text>
</comment>
<organism evidence="1 2">
    <name type="scientific">Rhodococcus qingshengii</name>
    <dbReference type="NCBI Taxonomy" id="334542"/>
    <lineage>
        <taxon>Bacteria</taxon>
        <taxon>Bacillati</taxon>
        <taxon>Actinomycetota</taxon>
        <taxon>Actinomycetes</taxon>
        <taxon>Mycobacteriales</taxon>
        <taxon>Nocardiaceae</taxon>
        <taxon>Rhodococcus</taxon>
        <taxon>Rhodococcus erythropolis group</taxon>
    </lineage>
</organism>
<dbReference type="AlphaFoldDB" id="A0A2A5J177"/>
<dbReference type="Proteomes" id="UP000230886">
    <property type="component" value="Unassembled WGS sequence"/>
</dbReference>
<gene>
    <name evidence="1" type="ORF">CHR55_31170</name>
</gene>
<sequence length="706" mass="75500">MVPGTAVVTVGSSPVPVVLSIRATSPSRVVLMCSERTRVEAGRIVELVASADVRIDIVECGSGTDFSDSYTAVWEGLTRIGVSAPFLLDYTGGTSAMVAIAVAIHQRLHINDTGADRPDLRLYQNESDGSLQSDSGTKFALRSAMTIAEMANVHGFGVDMARRSPSPAVVWDRPVLWEKAFLQRGHQRDAVSEPTVELRRALEGMFELVADPGCERSTGGGDELSVSDQVWSTKADAGGDDRAGKTMELAALAVLVGRHWDEVAFSCEVRSIGGKPKPVAEFDVIVRRGHQIVVVEVKSSLRGVAESAGRRLVAARTVFGGATRVLSISPRRKTDDDPDEVGGLEELAGQWEPALASLGRWHRLVLEHGKAIKGLRKAGARAAALLPAPTNALDFAWPAAPSDSLTMAAALPVPSDGQSATEPDAVREHPLVTAVGGSPLAVDSVLAVTSSETSSIGRPDALRAYDSRRGEQSSRCTSVLEVVGLDARSIDAACGQLRPSTLAITPATKSVTAGMTAVAARGDHDLLHVDIASGYAHSWRHGRWPHRHRAQWESTSNPQYELGVDGSWWRRLESAGHVNIPALEALLHGLHLPPGARVRYSPIPDVSWLVPILITGSWRAIGVVAPTSTTHSDRSMVMGCDHHVSSMVGDVGRLLIAAPSGVSAAQQARSWSALLRQNPAPLFAFWRDRNPSTVEFDGTSIWDWLR</sequence>
<dbReference type="EMBL" id="NOVD01000059">
    <property type="protein sequence ID" value="PCK22987.1"/>
    <property type="molecule type" value="Genomic_DNA"/>
</dbReference>
<reference evidence="1 2" key="1">
    <citation type="submission" date="2017-07" db="EMBL/GenBank/DDBJ databases">
        <title>Draft sequence of Rhodococcus enclensis 23b-28.</title>
        <authorList>
            <person name="Besaury L."/>
            <person name="Sancelme M."/>
            <person name="Amato P."/>
            <person name="Lallement A."/>
            <person name="Delort A.-M."/>
        </authorList>
    </citation>
    <scope>NUCLEOTIDE SEQUENCE [LARGE SCALE GENOMIC DNA]</scope>
    <source>
        <strain evidence="1 2">23b-28</strain>
    </source>
</reference>